<dbReference type="EMBL" id="KZ613942">
    <property type="protein sequence ID" value="PMD43730.1"/>
    <property type="molecule type" value="Genomic_DNA"/>
</dbReference>
<name>A0A2J6RYY7_HYAVF</name>
<evidence type="ECO:0000313" key="2">
    <source>
        <dbReference type="EMBL" id="PMD43730.1"/>
    </source>
</evidence>
<evidence type="ECO:0000259" key="1">
    <source>
        <dbReference type="Pfam" id="PF06985"/>
    </source>
</evidence>
<dbReference type="STRING" id="1149755.A0A2J6RYY7"/>
<evidence type="ECO:0000313" key="3">
    <source>
        <dbReference type="Proteomes" id="UP000235786"/>
    </source>
</evidence>
<dbReference type="PANTHER" id="PTHR33112">
    <property type="entry name" value="DOMAIN PROTEIN, PUTATIVE-RELATED"/>
    <property type="match status" value="1"/>
</dbReference>
<organism evidence="2 3">
    <name type="scientific">Hyaloscypha variabilis (strain UAMH 11265 / GT02V1 / F)</name>
    <name type="common">Meliniomyces variabilis</name>
    <dbReference type="NCBI Taxonomy" id="1149755"/>
    <lineage>
        <taxon>Eukaryota</taxon>
        <taxon>Fungi</taxon>
        <taxon>Dikarya</taxon>
        <taxon>Ascomycota</taxon>
        <taxon>Pezizomycotina</taxon>
        <taxon>Leotiomycetes</taxon>
        <taxon>Helotiales</taxon>
        <taxon>Hyaloscyphaceae</taxon>
        <taxon>Hyaloscypha</taxon>
        <taxon>Hyaloscypha variabilis</taxon>
    </lineage>
</organism>
<reference evidence="2 3" key="1">
    <citation type="submission" date="2016-04" db="EMBL/GenBank/DDBJ databases">
        <title>A degradative enzymes factory behind the ericoid mycorrhizal symbiosis.</title>
        <authorList>
            <consortium name="DOE Joint Genome Institute"/>
            <person name="Martino E."/>
            <person name="Morin E."/>
            <person name="Grelet G."/>
            <person name="Kuo A."/>
            <person name="Kohler A."/>
            <person name="Daghino S."/>
            <person name="Barry K."/>
            <person name="Choi C."/>
            <person name="Cichocki N."/>
            <person name="Clum A."/>
            <person name="Copeland A."/>
            <person name="Hainaut M."/>
            <person name="Haridas S."/>
            <person name="Labutti K."/>
            <person name="Lindquist E."/>
            <person name="Lipzen A."/>
            <person name="Khouja H.-R."/>
            <person name="Murat C."/>
            <person name="Ohm R."/>
            <person name="Olson A."/>
            <person name="Spatafora J."/>
            <person name="Veneault-Fourrey C."/>
            <person name="Henrissat B."/>
            <person name="Grigoriev I."/>
            <person name="Martin F."/>
            <person name="Perotto S."/>
        </authorList>
    </citation>
    <scope>NUCLEOTIDE SEQUENCE [LARGE SCALE GENOMIC DNA]</scope>
    <source>
        <strain evidence="2 3">F</strain>
    </source>
</reference>
<dbReference type="Pfam" id="PF06985">
    <property type="entry name" value="HET"/>
    <property type="match status" value="1"/>
</dbReference>
<dbReference type="AlphaFoldDB" id="A0A2J6RYY7"/>
<dbReference type="PANTHER" id="PTHR33112:SF16">
    <property type="entry name" value="HETEROKARYON INCOMPATIBILITY DOMAIN-CONTAINING PROTEIN"/>
    <property type="match status" value="1"/>
</dbReference>
<feature type="domain" description="Heterokaryon incompatibility" evidence="1">
    <location>
        <begin position="259"/>
        <end position="408"/>
    </location>
</feature>
<protein>
    <submittedName>
        <fullName evidence="2">HET-domain-containing protein</fullName>
    </submittedName>
</protein>
<sequence>MGLGFNVDEASSCSVCRATVESFAPYHESKPNGEPLPHWRLKLGNPIALRDQTSCSTCQKVWDVLLDYESRLYFRDKDPKREGSWFSDDAEVEIAYSRTSGYELSKLCGSSAVSPGLKSRSMQTRYRILRLRPHIPLVLRLLSESYLVSGQDTSPSKRSNSQVVDNQYPTWYAKSQSETQDQYKWHFDDPSPPLDFGIVLPEGPIDTSRIRRWIEYCDDFHEKCRPHLHGAPQSEVMPAFLIDIKQLCIAPCPSTRTKYATLSYVWGQATGTIESKLSNILNLCKHNSLSSEDFVSLIPRTIRDAIKLCQLIGIDFLWVDRLCIVQDDKNMVHDQIGAMGKIFKNSYLTIICADGEDVNHGLPGVDDASRKHEPSLTLRFSSTIQFSVLKYKESKTSPHHQRAWTFQERMLSPRTLVFHDQTVYWECLSCSIQETCSADDNGERDINHEQFTNSHTGRTQEFPAFAIPESLVLSERPIPDLKAYWSLVRGYSKRSLSYQSDAEKAFGAVIQEFSRAFDGGFFYGIPTLIFDYCLFWSFAPGSVPKRREGFPSWSWLGWETEVLLHPFWIDSEDVWQPSRGDYCAEREAWNDPGFWSPMIAFYRTQKDGTRVRITNPSFNCVFPQKCKYTEDWRAHSFLYFSKKDDSGRERVFYPDRDHPESVHQRNITKDRLFSADVVEEMNPTELDLQGWSKQEAFYFLHQNWPNKRFFHPFPVVNHPETDFESSKNWDPYLEFRAHSYTLKPVQVHNSQYERRALLLEHEAFPGVIVGDLQPDNPQEVDSLLGCSCQLVITSVWGSRGELNMPYLLHSEYFTPARWVYAALWIEWKDGVAYRKGVGAIFGPADPMRPVGGHFSPSTTPIFQRLDDTVKRGVDLFKEWPAEMVEVRLG</sequence>
<accession>A0A2J6RYY7</accession>
<keyword evidence="3" id="KW-1185">Reference proteome</keyword>
<proteinExistence type="predicted"/>
<dbReference type="OrthoDB" id="5428863at2759"/>
<dbReference type="InterPro" id="IPR010730">
    <property type="entry name" value="HET"/>
</dbReference>
<dbReference type="Proteomes" id="UP000235786">
    <property type="component" value="Unassembled WGS sequence"/>
</dbReference>
<gene>
    <name evidence="2" type="ORF">L207DRAFT_510232</name>
</gene>